<dbReference type="AlphaFoldDB" id="A0A2H5EU11"/>
<dbReference type="EMBL" id="CP025430">
    <property type="protein sequence ID" value="AUH62780.1"/>
    <property type="molecule type" value="Genomic_DNA"/>
</dbReference>
<evidence type="ECO:0000259" key="2">
    <source>
        <dbReference type="Pfam" id="PF10099"/>
    </source>
</evidence>
<keyword evidence="1" id="KW-1133">Transmembrane helix</keyword>
<sequence length="244" mass="25555">MTDTPPPPPPAPVPLTPEEETEALAAEFALGLLAEDEAEAARKRLAEDAAFAAMVRLWQERLAGMANELTPVMAPAGARLGIQRALGHAREPLADVPQIRRGRAGSSGRSGGWMGWLLGAVAAGAVALAVILLPGQDQPDYVAQLAMEGMMVEAHVEGREIKVAMMEGEAHEGRDMELWWIAGPEATPVSLGLVPHEGSMTMVLPEGLEPGTDVQLAISDEPLGGSPTGQPTGTIMAHSTLTQT</sequence>
<dbReference type="OrthoDB" id="9816387at2"/>
<evidence type="ECO:0000313" key="3">
    <source>
        <dbReference type="EMBL" id="AUH62780.1"/>
    </source>
</evidence>
<dbReference type="PANTHER" id="PTHR37461">
    <property type="entry name" value="ANTI-SIGMA-K FACTOR RSKA"/>
    <property type="match status" value="1"/>
</dbReference>
<organism evidence="3 4">
    <name type="scientific">Paracoccus zhejiangensis</name>
    <dbReference type="NCBI Taxonomy" id="1077935"/>
    <lineage>
        <taxon>Bacteria</taxon>
        <taxon>Pseudomonadati</taxon>
        <taxon>Pseudomonadota</taxon>
        <taxon>Alphaproteobacteria</taxon>
        <taxon>Rhodobacterales</taxon>
        <taxon>Paracoccaceae</taxon>
        <taxon>Paracoccus</taxon>
    </lineage>
</organism>
<evidence type="ECO:0000313" key="4">
    <source>
        <dbReference type="Proteomes" id="UP000234530"/>
    </source>
</evidence>
<proteinExistence type="predicted"/>
<name>A0A2H5EU11_9RHOB</name>
<dbReference type="GO" id="GO:0016989">
    <property type="term" value="F:sigma factor antagonist activity"/>
    <property type="evidence" value="ECO:0007669"/>
    <property type="project" value="TreeGrafter"/>
</dbReference>
<dbReference type="InterPro" id="IPR018764">
    <property type="entry name" value="RskA_C"/>
</dbReference>
<feature type="domain" description="Anti-sigma K factor RskA C-terminal" evidence="2">
    <location>
        <begin position="121"/>
        <end position="235"/>
    </location>
</feature>
<dbReference type="PANTHER" id="PTHR37461:SF1">
    <property type="entry name" value="ANTI-SIGMA-K FACTOR RSKA"/>
    <property type="match status" value="1"/>
</dbReference>
<reference evidence="3 4" key="1">
    <citation type="journal article" date="2013" name="Antonie Van Leeuwenhoek">
        <title>Paracoccus zhejiangensis sp. nov., isolated from activated sludge in wastewater-treatment system.</title>
        <authorList>
            <person name="Wu Z.G."/>
            <person name="Zhang D.F."/>
            <person name="Liu Y.L."/>
            <person name="Wang F."/>
            <person name="Jiang X."/>
            <person name="Li C."/>
            <person name="Li S.P."/>
            <person name="Hong Q."/>
            <person name="Li W.J."/>
        </authorList>
    </citation>
    <scope>NUCLEOTIDE SEQUENCE [LARGE SCALE GENOMIC DNA]</scope>
    <source>
        <strain evidence="3 4">J6</strain>
    </source>
</reference>
<dbReference type="Proteomes" id="UP000234530">
    <property type="component" value="Chromosome"/>
</dbReference>
<dbReference type="RefSeq" id="WP_101750824.1">
    <property type="nucleotide sequence ID" value="NZ_CP025430.1"/>
</dbReference>
<dbReference type="GO" id="GO:0006417">
    <property type="term" value="P:regulation of translation"/>
    <property type="evidence" value="ECO:0007669"/>
    <property type="project" value="TreeGrafter"/>
</dbReference>
<feature type="transmembrane region" description="Helical" evidence="1">
    <location>
        <begin position="113"/>
        <end position="133"/>
    </location>
</feature>
<dbReference type="InterPro" id="IPR051474">
    <property type="entry name" value="Anti-sigma-K/W_factor"/>
</dbReference>
<dbReference type="Pfam" id="PF10099">
    <property type="entry name" value="RskA_C"/>
    <property type="match status" value="1"/>
</dbReference>
<keyword evidence="4" id="KW-1185">Reference proteome</keyword>
<protein>
    <recommendedName>
        <fullName evidence="2">Anti-sigma K factor RskA C-terminal domain-containing protein</fullName>
    </recommendedName>
</protein>
<accession>A0A2H5EU11</accession>
<keyword evidence="1" id="KW-0472">Membrane</keyword>
<keyword evidence="1" id="KW-0812">Transmembrane</keyword>
<gene>
    <name evidence="3" type="ORF">CX676_00245</name>
</gene>
<dbReference type="GO" id="GO:0005886">
    <property type="term" value="C:plasma membrane"/>
    <property type="evidence" value="ECO:0007669"/>
    <property type="project" value="InterPro"/>
</dbReference>
<dbReference type="KEGG" id="pzh:CX676_00245"/>
<evidence type="ECO:0000256" key="1">
    <source>
        <dbReference type="SAM" id="Phobius"/>
    </source>
</evidence>